<reference evidence="2 3" key="1">
    <citation type="submission" date="2024-11" db="EMBL/GenBank/DDBJ databases">
        <title>A near-complete genome assembly of Cinchona calisaya.</title>
        <authorList>
            <person name="Lian D.C."/>
            <person name="Zhao X.W."/>
            <person name="Wei L."/>
        </authorList>
    </citation>
    <scope>NUCLEOTIDE SEQUENCE [LARGE SCALE GENOMIC DNA]</scope>
    <source>
        <tissue evidence="2">Nenye</tissue>
    </source>
</reference>
<sequence length="488" mass="56129">MKKASSFEWEVEVRFESDTPVVGVDFNPSVHLTCKGYNSHLSPTATLKFFWHREQNILGSTNSDDSRKANNNNNWVKVSSSRIYVPSEDDVGRRLLFVYATDDDEGMQNCSTKIFYTSPVIERPRPCPRDMLVFCSLDRLLRNPNAKRPFKDGDFKVLSYNILADLYNRREVYGSRGCPAWALTWEYRRRNLLEEMLSYDADVLCLQEVQSDHFKNFFEPEFEKFGYSAIYKKKTNGVYDGKQYIIDGCAIFFKKDRFKLVVKYEVEYDKMAMPLIEKVEPERRNEGIFRLVKDNVAVVVILEGKNQQRICVANTHIHHGASNASDVRLFQVVSLIRGLEKIDASGIPVLVCGDMNSAPGSKPHRFLVDGTVGKYPPKSKNKDPFGMYEHLKLSHSMNLASAYSELPNSEEVKSRTLDYILYSETRLKVKGLLKPLDLDSDCKKKKKKRLLIPSPLWSSDHVALMANFRIRKAFRGQQCLPPPVDPWQ</sequence>
<evidence type="ECO:0000313" key="3">
    <source>
        <dbReference type="Proteomes" id="UP001630127"/>
    </source>
</evidence>
<evidence type="ECO:0000259" key="1">
    <source>
        <dbReference type="Pfam" id="PF03372"/>
    </source>
</evidence>
<dbReference type="PANTHER" id="PTHR12121">
    <property type="entry name" value="CARBON CATABOLITE REPRESSOR PROTEIN 4"/>
    <property type="match status" value="1"/>
</dbReference>
<dbReference type="InterPro" id="IPR036691">
    <property type="entry name" value="Endo/exonu/phosph_ase_sf"/>
</dbReference>
<keyword evidence="3" id="KW-1185">Reference proteome</keyword>
<protein>
    <recommendedName>
        <fullName evidence="1">Endonuclease/exonuclease/phosphatase domain-containing protein</fullName>
    </recommendedName>
</protein>
<proteinExistence type="predicted"/>
<organism evidence="2 3">
    <name type="scientific">Cinchona calisaya</name>
    <dbReference type="NCBI Taxonomy" id="153742"/>
    <lineage>
        <taxon>Eukaryota</taxon>
        <taxon>Viridiplantae</taxon>
        <taxon>Streptophyta</taxon>
        <taxon>Embryophyta</taxon>
        <taxon>Tracheophyta</taxon>
        <taxon>Spermatophyta</taxon>
        <taxon>Magnoliopsida</taxon>
        <taxon>eudicotyledons</taxon>
        <taxon>Gunneridae</taxon>
        <taxon>Pentapetalae</taxon>
        <taxon>asterids</taxon>
        <taxon>lamiids</taxon>
        <taxon>Gentianales</taxon>
        <taxon>Rubiaceae</taxon>
        <taxon>Cinchonoideae</taxon>
        <taxon>Cinchoneae</taxon>
        <taxon>Cinchona</taxon>
    </lineage>
</organism>
<comment type="caution">
    <text evidence="2">The sequence shown here is derived from an EMBL/GenBank/DDBJ whole genome shotgun (WGS) entry which is preliminary data.</text>
</comment>
<gene>
    <name evidence="2" type="ORF">ACH5RR_022645</name>
</gene>
<dbReference type="Pfam" id="PF03372">
    <property type="entry name" value="Exo_endo_phos"/>
    <property type="match status" value="1"/>
</dbReference>
<dbReference type="PANTHER" id="PTHR12121:SF79">
    <property type="entry name" value="CARBON CATABOLITE REPRESSOR PROTEIN 4 HOMOLOG 1-LIKE ISOFORM X1"/>
    <property type="match status" value="1"/>
</dbReference>
<dbReference type="Gene3D" id="3.60.10.10">
    <property type="entry name" value="Endonuclease/exonuclease/phosphatase"/>
    <property type="match status" value="1"/>
</dbReference>
<dbReference type="SUPFAM" id="SSF56219">
    <property type="entry name" value="DNase I-like"/>
    <property type="match status" value="1"/>
</dbReference>
<dbReference type="InterPro" id="IPR050410">
    <property type="entry name" value="CCR4/nocturin_mRNA_transcr"/>
</dbReference>
<dbReference type="InterPro" id="IPR005135">
    <property type="entry name" value="Endo/exonuclease/phosphatase"/>
</dbReference>
<evidence type="ECO:0000313" key="2">
    <source>
        <dbReference type="EMBL" id="KAL3515743.1"/>
    </source>
</evidence>
<feature type="domain" description="Endonuclease/exonuclease/phosphatase" evidence="1">
    <location>
        <begin position="158"/>
        <end position="461"/>
    </location>
</feature>
<accession>A0ABD2Z8E0</accession>
<dbReference type="EMBL" id="JBJUIK010000010">
    <property type="protein sequence ID" value="KAL3515743.1"/>
    <property type="molecule type" value="Genomic_DNA"/>
</dbReference>
<dbReference type="AlphaFoldDB" id="A0ABD2Z8E0"/>
<name>A0ABD2Z8E0_9GENT</name>
<dbReference type="Proteomes" id="UP001630127">
    <property type="component" value="Unassembled WGS sequence"/>
</dbReference>